<dbReference type="Proteomes" id="UP000234857">
    <property type="component" value="Unassembled WGS sequence"/>
</dbReference>
<sequence>FLIACKYNKCSECENSYVTYENYLDEEIKSKYNYLMALYEKYNEVLNEKVEGPLFNQSSDRNKKTMSSRYTC</sequence>
<reference evidence="1 2" key="1">
    <citation type="submission" date="2017-11" db="EMBL/GenBank/DDBJ databases">
        <title>Genome-resolved metagenomics identifies genetic mobility, metabolic interactions, and unexpected diversity in perchlorate-reducing communities.</title>
        <authorList>
            <person name="Barnum T.P."/>
            <person name="Figueroa I.A."/>
            <person name="Carlstrom C.I."/>
            <person name="Lucas L.N."/>
            <person name="Engelbrektson A.L."/>
            <person name="Coates J.D."/>
        </authorList>
    </citation>
    <scope>NUCLEOTIDE SEQUENCE [LARGE SCALE GENOMIC DNA]</scope>
    <source>
        <strain evidence="1">BM706</strain>
    </source>
</reference>
<proteinExistence type="predicted"/>
<feature type="non-terminal residue" evidence="1">
    <location>
        <position position="1"/>
    </location>
</feature>
<organism evidence="1 2">
    <name type="scientific">Muiribacterium halophilum</name>
    <dbReference type="NCBI Taxonomy" id="2053465"/>
    <lineage>
        <taxon>Bacteria</taxon>
        <taxon>Candidatus Muiribacteriota</taxon>
        <taxon>Candidatus Muiribacteriia</taxon>
        <taxon>Candidatus Muiribacteriales</taxon>
        <taxon>Candidatus Muiribacteriaceae</taxon>
        <taxon>Candidatus Muiribacterium</taxon>
    </lineage>
</organism>
<protein>
    <submittedName>
        <fullName evidence="1">Uncharacterized protein</fullName>
    </submittedName>
</protein>
<evidence type="ECO:0000313" key="1">
    <source>
        <dbReference type="EMBL" id="PLX15635.1"/>
    </source>
</evidence>
<accession>A0A2N5ZAC8</accession>
<dbReference type="EMBL" id="PKTG01000133">
    <property type="protein sequence ID" value="PLX15635.1"/>
    <property type="molecule type" value="Genomic_DNA"/>
</dbReference>
<gene>
    <name evidence="1" type="ORF">C0601_12450</name>
</gene>
<name>A0A2N5ZAC8_MUIH1</name>
<evidence type="ECO:0000313" key="2">
    <source>
        <dbReference type="Proteomes" id="UP000234857"/>
    </source>
</evidence>
<comment type="caution">
    <text evidence="1">The sequence shown here is derived from an EMBL/GenBank/DDBJ whole genome shotgun (WGS) entry which is preliminary data.</text>
</comment>
<dbReference type="AlphaFoldDB" id="A0A2N5ZAC8"/>